<keyword evidence="5" id="KW-1185">Reference proteome</keyword>
<evidence type="ECO:0000256" key="1">
    <source>
        <dbReference type="ARBA" id="ARBA00022741"/>
    </source>
</evidence>
<dbReference type="Pfam" id="PF13614">
    <property type="entry name" value="AAA_31"/>
    <property type="match status" value="1"/>
</dbReference>
<proteinExistence type="predicted"/>
<keyword evidence="1" id="KW-0547">Nucleotide-binding</keyword>
<accession>A0ABY5M0D8</accession>
<dbReference type="PANTHER" id="PTHR43384:SF6">
    <property type="entry name" value="SEPTUM SITE-DETERMINING PROTEIN MIND HOMOLOG, CHLOROPLASTIC"/>
    <property type="match status" value="1"/>
</dbReference>
<evidence type="ECO:0000313" key="4">
    <source>
        <dbReference type="EMBL" id="UUO17738.1"/>
    </source>
</evidence>
<dbReference type="EMBL" id="CP099464">
    <property type="protein sequence ID" value="UUO17738.1"/>
    <property type="molecule type" value="Genomic_DNA"/>
</dbReference>
<evidence type="ECO:0000259" key="3">
    <source>
        <dbReference type="Pfam" id="PF13614"/>
    </source>
</evidence>
<feature type="domain" description="AAA" evidence="3">
    <location>
        <begin position="124"/>
        <end position="314"/>
    </location>
</feature>
<evidence type="ECO:0000256" key="2">
    <source>
        <dbReference type="ARBA" id="ARBA00022840"/>
    </source>
</evidence>
<dbReference type="InterPro" id="IPR025669">
    <property type="entry name" value="AAA_dom"/>
</dbReference>
<dbReference type="InterPro" id="IPR050625">
    <property type="entry name" value="ParA/MinD_ATPase"/>
</dbReference>
<dbReference type="NCBIfam" id="NF047398">
    <property type="entry name" value="AAA_KGGVGR"/>
    <property type="match status" value="1"/>
</dbReference>
<keyword evidence="2" id="KW-0067">ATP-binding</keyword>
<protein>
    <submittedName>
        <fullName evidence="4">AAA family ATPase</fullName>
    </submittedName>
</protein>
<dbReference type="InterPro" id="IPR059206">
    <property type="entry name" value="Sll1717-like"/>
</dbReference>
<sequence>MQENWQSLLKQQIKTEYVQKSQEWVDVNISTSGLLNLTIVSDRFISLSIPQRKEQISNLLQSQVPHLSPGFLSLYTLQEAESLNISPPQIFDPASIHTWQDLAIQAANPQNQATAPQRELSLPRTVTFYSFKGGVGRTTALTHVAWILAMRGRKVVAVDLDLEAPGLSTAFNLQPQPKYGIVDYFYERSYLPEGIKPNISITEIFGEVRIPNAKGRLFVVPAGCLSLDYISKVDDLHANTVIDGDQNLWTVFKRKIYEQLKPDVILIDSRTGINQWGALSLIQAANEAIIFLFPNEQNKQGIELLLRSLNTLKNLSINFVFSPVPDVSKLDKVNEIYKSFLDQIKISTDEEFEIDDNDPLELPEPLVIPYLQPIALADNYPVRALLDYYNKIVNLIDEETDEIDRTNILTNSETRWKIIKSLQFPEVNAADTDQKQDFTLLFQRTNDFEKFLDHATCLIRGRKGTGKTALYWLFLKYKSDAQKLARGRLDNTVFLSAHGRYQESRPTRGQFQFIHENLQQQGGTWEAFWRAYLLLRCHQENLCNFPKNRKGEKFSELKNIINNLPKGKWQSEYNQVLLELSTNAILSEIVNDTINIIIHEEAKNKSQKIWLLYDDLDEDFPEAGEVRQSALSGLFQLVQSCDANRLTEIRFKIFLREDIWNRLIFDNKSHFTGRDIILQWTRVDFLRLAFRQSIQSPDFKDLVNRFSPIAEDAIDQTTEDTIDKALELLWGSRRRRGDKAKYLSRWVYERLTDSSGTTFPRSLSILLTGAKEQELSYQGKSSIQTPTDRLLRSKSLEMGLKKASEKRCDEIKEEYRHLTKFFDSLKQKPALLPKEELHSIWQESAHDIADFEEFASFLTEIGIIQLREKDQRYKFADIYVYGFEMIRKGAV</sequence>
<organism evidence="4 5">
    <name type="scientific">Dolichospermum heterosporum TAC447</name>
    <dbReference type="NCBI Taxonomy" id="747523"/>
    <lineage>
        <taxon>Bacteria</taxon>
        <taxon>Bacillati</taxon>
        <taxon>Cyanobacteriota</taxon>
        <taxon>Cyanophyceae</taxon>
        <taxon>Nostocales</taxon>
        <taxon>Aphanizomenonaceae</taxon>
        <taxon>Dolichospermum</taxon>
        <taxon>Dolichospermum heterosporum</taxon>
    </lineage>
</organism>
<dbReference type="PANTHER" id="PTHR43384">
    <property type="entry name" value="SEPTUM SITE-DETERMINING PROTEIN MIND HOMOLOG, CHLOROPLASTIC-RELATED"/>
    <property type="match status" value="1"/>
</dbReference>
<reference evidence="4" key="1">
    <citation type="submission" date="2022-06" db="EMBL/GenBank/DDBJ databases">
        <title>Nostosin G and Spiroidesin B from the Cyanobacterium Dolichospermum sp. NIES-1697.</title>
        <authorList>
            <person name="Phan C.-S."/>
            <person name="Mehjabin J.J."/>
            <person name="Anas A.R.J."/>
            <person name="Hayasaka M."/>
            <person name="Onoki R."/>
            <person name="Wang J."/>
            <person name="Umezawa T."/>
            <person name="Washio K."/>
            <person name="Morikawa M."/>
            <person name="Okino T."/>
        </authorList>
    </citation>
    <scope>NUCLEOTIDE SEQUENCE</scope>
    <source>
        <strain evidence="4">NIES-1697</strain>
    </source>
</reference>
<dbReference type="Proteomes" id="UP001057561">
    <property type="component" value="Chromosome"/>
</dbReference>
<dbReference type="RefSeq" id="WP_257122072.1">
    <property type="nucleotide sequence ID" value="NZ_CP099464.1"/>
</dbReference>
<evidence type="ECO:0000313" key="5">
    <source>
        <dbReference type="Proteomes" id="UP001057561"/>
    </source>
</evidence>
<dbReference type="CDD" id="cd02042">
    <property type="entry name" value="ParAB_family"/>
    <property type="match status" value="1"/>
</dbReference>
<dbReference type="NCBIfam" id="NF047389">
    <property type="entry name" value="ATPase_Sll1717"/>
    <property type="match status" value="1"/>
</dbReference>
<name>A0ABY5M0D8_9CYAN</name>
<gene>
    <name evidence="4" type="ORF">NG743_12545</name>
</gene>
<dbReference type="Gene3D" id="3.40.50.300">
    <property type="entry name" value="P-loop containing nucleotide triphosphate hydrolases"/>
    <property type="match status" value="1"/>
</dbReference>
<dbReference type="InterPro" id="IPR027417">
    <property type="entry name" value="P-loop_NTPase"/>
</dbReference>
<dbReference type="SUPFAM" id="SSF52540">
    <property type="entry name" value="P-loop containing nucleoside triphosphate hydrolases"/>
    <property type="match status" value="1"/>
</dbReference>